<accession>A0A7L2WU05</accession>
<protein>
    <submittedName>
        <fullName evidence="2">6PGL phosphogluconolactonase</fullName>
    </submittedName>
</protein>
<gene>
    <name evidence="2" type="primary">Pgls_1</name>
    <name evidence="2" type="ORF">PANHAL_R13550</name>
</gene>
<feature type="non-terminal residue" evidence="2">
    <location>
        <position position="64"/>
    </location>
</feature>
<name>A0A7L2WU05_PANHA</name>
<evidence type="ECO:0000256" key="1">
    <source>
        <dbReference type="SAM" id="MobiDB-lite"/>
    </source>
</evidence>
<dbReference type="AlphaFoldDB" id="A0A7L2WU05"/>
<dbReference type="Gene3D" id="3.40.50.1360">
    <property type="match status" value="1"/>
</dbReference>
<organism evidence="2 3">
    <name type="scientific">Pandion haliaetus</name>
    <name type="common">Osprey</name>
    <name type="synonym">Falco haliaetus</name>
    <dbReference type="NCBI Taxonomy" id="56262"/>
    <lineage>
        <taxon>Eukaryota</taxon>
        <taxon>Metazoa</taxon>
        <taxon>Chordata</taxon>
        <taxon>Craniata</taxon>
        <taxon>Vertebrata</taxon>
        <taxon>Euteleostomi</taxon>
        <taxon>Archelosauria</taxon>
        <taxon>Archosauria</taxon>
        <taxon>Dinosauria</taxon>
        <taxon>Saurischia</taxon>
        <taxon>Theropoda</taxon>
        <taxon>Coelurosauria</taxon>
        <taxon>Aves</taxon>
        <taxon>Neognathae</taxon>
        <taxon>Neoaves</taxon>
        <taxon>Telluraves</taxon>
        <taxon>Accipitrimorphae</taxon>
        <taxon>Accipitriformes</taxon>
        <taxon>Pandionidae</taxon>
        <taxon>Pandion</taxon>
    </lineage>
</organism>
<keyword evidence="3" id="KW-1185">Reference proteome</keyword>
<dbReference type="OrthoDB" id="432544at2759"/>
<comment type="caution">
    <text evidence="2">The sequence shown here is derived from an EMBL/GenBank/DDBJ whole genome shotgun (WGS) entry which is preliminary data.</text>
</comment>
<sequence length="64" mass="6632">SLVGILARALPPAVASAAVSPARWLLAFCDERLVPPEHPDSTAGAYKVNRGRWGAGLPPSPGRS</sequence>
<reference evidence="2 3" key="1">
    <citation type="submission" date="2019-09" db="EMBL/GenBank/DDBJ databases">
        <title>Bird 10,000 Genomes (B10K) Project - Family phase.</title>
        <authorList>
            <person name="Zhang G."/>
        </authorList>
    </citation>
    <scope>NUCLEOTIDE SEQUENCE [LARGE SCALE GENOMIC DNA]</scope>
    <source>
        <strain evidence="2">B10K-DU-012-58</strain>
        <tissue evidence="2">Muscle</tissue>
    </source>
</reference>
<dbReference type="EMBL" id="VYZV01032435">
    <property type="protein sequence ID" value="NXS73485.1"/>
    <property type="molecule type" value="Genomic_DNA"/>
</dbReference>
<proteinExistence type="predicted"/>
<dbReference type="Proteomes" id="UP000580171">
    <property type="component" value="Unassembled WGS sequence"/>
</dbReference>
<feature type="region of interest" description="Disordered" evidence="1">
    <location>
        <begin position="40"/>
        <end position="64"/>
    </location>
</feature>
<evidence type="ECO:0000313" key="3">
    <source>
        <dbReference type="Proteomes" id="UP000580171"/>
    </source>
</evidence>
<evidence type="ECO:0000313" key="2">
    <source>
        <dbReference type="EMBL" id="NXS73485.1"/>
    </source>
</evidence>
<feature type="non-terminal residue" evidence="2">
    <location>
        <position position="1"/>
    </location>
</feature>